<reference evidence="4 5" key="1">
    <citation type="submission" date="2019-01" db="EMBL/GenBank/DDBJ databases">
        <title>Pseudoxanthomonas composti sp. nov., isolated from compost.</title>
        <authorList>
            <person name="Yang G."/>
        </authorList>
    </citation>
    <scope>NUCLEOTIDE SEQUENCE [LARGE SCALE GENOMIC DNA]</scope>
    <source>
        <strain evidence="4 5">GSS15</strain>
    </source>
</reference>
<name>A0A4Q1JSL4_9GAMM</name>
<feature type="compositionally biased region" description="Pro residues" evidence="3">
    <location>
        <begin position="1"/>
        <end position="13"/>
    </location>
</feature>
<sequence>MTLPDFPRPPFKPQPQSFPGKTAKMDPRPDHGEDGATRYVGHAQLKGKKALVTGGDSGIGAAVVIAYAREGADVALTYLPDEQADAEGIAEVARQAGVTIALLPCDISDQAQAEGLIRDTVEALGGLDILVNNAGYQAFYEKFEDVTLEEWDKTFSTNVRATFNLSRLAVPYMPRGGAIINTASINSLKPNNNLFPYAATKGAIANLTVGLAGALAERGIRVNAVLPGPIWTPFIPAGMSAEDQESFGSQTPFGRPGQPVELASTYVLLAADTSSYTSGALVTISGGNAVL</sequence>
<accession>A0A4Q1JSL4</accession>
<dbReference type="PANTHER" id="PTHR48107">
    <property type="entry name" value="NADPH-DEPENDENT ALDEHYDE REDUCTASE-LIKE PROTEIN, CHLOROPLASTIC-RELATED"/>
    <property type="match status" value="1"/>
</dbReference>
<dbReference type="Gene3D" id="3.40.50.720">
    <property type="entry name" value="NAD(P)-binding Rossmann-like Domain"/>
    <property type="match status" value="1"/>
</dbReference>
<dbReference type="GO" id="GO:0016614">
    <property type="term" value="F:oxidoreductase activity, acting on CH-OH group of donors"/>
    <property type="evidence" value="ECO:0007669"/>
    <property type="project" value="UniProtKB-ARBA"/>
</dbReference>
<dbReference type="InterPro" id="IPR036291">
    <property type="entry name" value="NAD(P)-bd_dom_sf"/>
</dbReference>
<dbReference type="PRINTS" id="PR00081">
    <property type="entry name" value="GDHRDH"/>
</dbReference>
<evidence type="ECO:0000313" key="4">
    <source>
        <dbReference type="EMBL" id="RXQ99890.1"/>
    </source>
</evidence>
<dbReference type="AlphaFoldDB" id="A0A4Q1JSL4"/>
<proteinExistence type="inferred from homology"/>
<comment type="caution">
    <text evidence="4">The sequence shown here is derived from an EMBL/GenBank/DDBJ whole genome shotgun (WGS) entry which is preliminary data.</text>
</comment>
<keyword evidence="2" id="KW-0560">Oxidoreductase</keyword>
<evidence type="ECO:0000313" key="5">
    <source>
        <dbReference type="Proteomes" id="UP000289784"/>
    </source>
</evidence>
<dbReference type="FunFam" id="3.40.50.720:FF:000084">
    <property type="entry name" value="Short-chain dehydrogenase reductase"/>
    <property type="match status" value="1"/>
</dbReference>
<dbReference type="EMBL" id="SAWZ01000013">
    <property type="protein sequence ID" value="RXQ99890.1"/>
    <property type="molecule type" value="Genomic_DNA"/>
</dbReference>
<evidence type="ECO:0000256" key="3">
    <source>
        <dbReference type="SAM" id="MobiDB-lite"/>
    </source>
</evidence>
<dbReference type="PANTHER" id="PTHR48107:SF16">
    <property type="entry name" value="NADPH-DEPENDENT ALDEHYDE REDUCTASE 1, CHLOROPLASTIC"/>
    <property type="match status" value="1"/>
</dbReference>
<keyword evidence="5" id="KW-1185">Reference proteome</keyword>
<evidence type="ECO:0000256" key="1">
    <source>
        <dbReference type="ARBA" id="ARBA00006484"/>
    </source>
</evidence>
<feature type="compositionally biased region" description="Basic and acidic residues" evidence="3">
    <location>
        <begin position="23"/>
        <end position="35"/>
    </location>
</feature>
<dbReference type="Proteomes" id="UP000289784">
    <property type="component" value="Unassembled WGS sequence"/>
</dbReference>
<dbReference type="SUPFAM" id="SSF51735">
    <property type="entry name" value="NAD(P)-binding Rossmann-fold domains"/>
    <property type="match status" value="1"/>
</dbReference>
<organism evidence="4 5">
    <name type="scientific">Pseudoxanthomonas composti</name>
    <dbReference type="NCBI Taxonomy" id="2137479"/>
    <lineage>
        <taxon>Bacteria</taxon>
        <taxon>Pseudomonadati</taxon>
        <taxon>Pseudomonadota</taxon>
        <taxon>Gammaproteobacteria</taxon>
        <taxon>Lysobacterales</taxon>
        <taxon>Lysobacteraceae</taxon>
        <taxon>Pseudoxanthomonas</taxon>
    </lineage>
</organism>
<gene>
    <name evidence="4" type="ORF">EPA99_17345</name>
</gene>
<dbReference type="PROSITE" id="PS00061">
    <property type="entry name" value="ADH_SHORT"/>
    <property type="match status" value="1"/>
</dbReference>
<evidence type="ECO:0000256" key="2">
    <source>
        <dbReference type="ARBA" id="ARBA00023002"/>
    </source>
</evidence>
<protein>
    <submittedName>
        <fullName evidence="4">SDR family oxidoreductase</fullName>
    </submittedName>
</protein>
<dbReference type="InterPro" id="IPR020904">
    <property type="entry name" value="Sc_DH/Rdtase_CS"/>
</dbReference>
<feature type="region of interest" description="Disordered" evidence="3">
    <location>
        <begin position="1"/>
        <end position="35"/>
    </location>
</feature>
<dbReference type="OrthoDB" id="9809287at2"/>
<dbReference type="PRINTS" id="PR00080">
    <property type="entry name" value="SDRFAMILY"/>
</dbReference>
<dbReference type="InterPro" id="IPR002347">
    <property type="entry name" value="SDR_fam"/>
</dbReference>
<comment type="similarity">
    <text evidence="1">Belongs to the short-chain dehydrogenases/reductases (SDR) family.</text>
</comment>
<dbReference type="RefSeq" id="WP_129472517.1">
    <property type="nucleotide sequence ID" value="NZ_SAWZ01000013.1"/>
</dbReference>
<dbReference type="Pfam" id="PF13561">
    <property type="entry name" value="adh_short_C2"/>
    <property type="match status" value="1"/>
</dbReference>